<dbReference type="NCBIfam" id="NF007956">
    <property type="entry name" value="PRK10675.1"/>
    <property type="match status" value="1"/>
</dbReference>
<evidence type="ECO:0000256" key="2">
    <source>
        <dbReference type="ARBA" id="ARBA00001911"/>
    </source>
</evidence>
<comment type="subunit">
    <text evidence="10">Homodimer.</text>
</comment>
<gene>
    <name evidence="12" type="primary">galE</name>
    <name evidence="12" type="ORF">Talka_02028</name>
</gene>
<protein>
    <recommendedName>
        <fullName evidence="6 10">UDP-glucose 4-epimerase</fullName>
        <ecNumber evidence="5 10">5.1.3.2</ecNumber>
    </recommendedName>
</protein>
<keyword evidence="8" id="KW-0299">Galactose metabolism</keyword>
<evidence type="ECO:0000259" key="11">
    <source>
        <dbReference type="Pfam" id="PF01370"/>
    </source>
</evidence>
<evidence type="ECO:0000313" key="12">
    <source>
        <dbReference type="EMBL" id="TSE18735.1"/>
    </source>
</evidence>
<keyword evidence="9 10" id="KW-0413">Isomerase</keyword>
<feature type="domain" description="NAD-dependent epimerase/dehydratase" evidence="11">
    <location>
        <begin position="3"/>
        <end position="262"/>
    </location>
</feature>
<evidence type="ECO:0000256" key="3">
    <source>
        <dbReference type="ARBA" id="ARBA00004947"/>
    </source>
</evidence>
<dbReference type="InterPro" id="IPR036291">
    <property type="entry name" value="NAD(P)-bd_dom_sf"/>
</dbReference>
<evidence type="ECO:0000256" key="7">
    <source>
        <dbReference type="ARBA" id="ARBA00023027"/>
    </source>
</evidence>
<dbReference type="Proteomes" id="UP000315736">
    <property type="component" value="Unassembled WGS sequence"/>
</dbReference>
<dbReference type="AlphaFoldDB" id="A0A554W580"/>
<keyword evidence="7 10" id="KW-0520">NAD</keyword>
<dbReference type="PANTHER" id="PTHR43725:SF47">
    <property type="entry name" value="UDP-GLUCOSE 4-EPIMERASE"/>
    <property type="match status" value="1"/>
</dbReference>
<dbReference type="EMBL" id="VJNB01000011">
    <property type="protein sequence ID" value="TSE18735.1"/>
    <property type="molecule type" value="Genomic_DNA"/>
</dbReference>
<comment type="similarity">
    <text evidence="4 10">Belongs to the NAD(P)-dependent epimerase/dehydratase family.</text>
</comment>
<dbReference type="PANTHER" id="PTHR43725">
    <property type="entry name" value="UDP-GLUCOSE 4-EPIMERASE"/>
    <property type="match status" value="1"/>
</dbReference>
<reference evidence="12 13" key="1">
    <citation type="submission" date="2019-07" db="EMBL/GenBank/DDBJ databases">
        <title>Tepidimonas alkaliphilus YIM 72238 draft genome.</title>
        <authorList>
            <person name="Da Costa M.S."/>
            <person name="Froufe H.J.C."/>
            <person name="Egas C."/>
            <person name="Albuquerque L."/>
        </authorList>
    </citation>
    <scope>NUCLEOTIDE SEQUENCE [LARGE SCALE GENOMIC DNA]</scope>
    <source>
        <strain evidence="12 13">YIM 72238</strain>
    </source>
</reference>
<comment type="catalytic activity">
    <reaction evidence="1 10">
        <text>UDP-alpha-D-glucose = UDP-alpha-D-galactose</text>
        <dbReference type="Rhea" id="RHEA:22168"/>
        <dbReference type="ChEBI" id="CHEBI:58885"/>
        <dbReference type="ChEBI" id="CHEBI:66914"/>
        <dbReference type="EC" id="5.1.3.2"/>
    </reaction>
</comment>
<evidence type="ECO:0000256" key="1">
    <source>
        <dbReference type="ARBA" id="ARBA00000083"/>
    </source>
</evidence>
<dbReference type="OrthoDB" id="9803010at2"/>
<comment type="caution">
    <text evidence="12">The sequence shown here is derived from an EMBL/GenBank/DDBJ whole genome shotgun (WGS) entry which is preliminary data.</text>
</comment>
<sequence length="344" mass="36928">MNILLTGGAGYIGSHTAVVLQQAGHHVVLLDNLSNSDAGVAERIGRITGQRPPLEVADVLDTARVRATLRAHAVDAVIHFAGLKAVGESVAQPLAYFHNNVAGAISLLRAMAEEGVRQLVFSSSATVYGQPQYLPLDEAHPTGATNPYGRTKLHIEEMLRDLAASDPEWRIAILRYFNPVGAHDSALIGEDPQGIPNNLMPYIARVAAGRLPQLNVWGDDYPTPDGTGVRDYIHVMDLAEGHRAALDHLTRTDQPCDVFNLGTGRGTSVLEMVRAFERASGRPVPYRIAARRPGDVAACWADPSKAERVLGWRATRGVEAMCASAWAFIARTAAADVAKVPEAS</sequence>
<dbReference type="NCBIfam" id="TIGR01179">
    <property type="entry name" value="galE"/>
    <property type="match status" value="1"/>
</dbReference>
<dbReference type="Gene3D" id="3.90.25.10">
    <property type="entry name" value="UDP-galactose 4-epimerase, domain 1"/>
    <property type="match status" value="1"/>
</dbReference>
<organism evidence="12 13">
    <name type="scientific">Tepidimonas alkaliphilus</name>
    <dbReference type="NCBI Taxonomy" id="2588942"/>
    <lineage>
        <taxon>Bacteria</taxon>
        <taxon>Pseudomonadati</taxon>
        <taxon>Pseudomonadota</taxon>
        <taxon>Betaproteobacteria</taxon>
        <taxon>Burkholderiales</taxon>
        <taxon>Tepidimonas</taxon>
    </lineage>
</organism>
<dbReference type="RefSeq" id="WP_143891215.1">
    <property type="nucleotide sequence ID" value="NZ_VJNB01000011.1"/>
</dbReference>
<dbReference type="CDD" id="cd05247">
    <property type="entry name" value="UDP_G4E_1_SDR_e"/>
    <property type="match status" value="1"/>
</dbReference>
<accession>A0A554W580</accession>
<evidence type="ECO:0000256" key="5">
    <source>
        <dbReference type="ARBA" id="ARBA00013189"/>
    </source>
</evidence>
<dbReference type="GO" id="GO:0003978">
    <property type="term" value="F:UDP-glucose 4-epimerase activity"/>
    <property type="evidence" value="ECO:0007669"/>
    <property type="project" value="UniProtKB-UniRule"/>
</dbReference>
<dbReference type="SUPFAM" id="SSF51735">
    <property type="entry name" value="NAD(P)-binding Rossmann-fold domains"/>
    <property type="match status" value="1"/>
</dbReference>
<keyword evidence="13" id="KW-1185">Reference proteome</keyword>
<dbReference type="UniPathway" id="UPA00214"/>
<keyword evidence="10" id="KW-0119">Carbohydrate metabolism</keyword>
<evidence type="ECO:0000256" key="4">
    <source>
        <dbReference type="ARBA" id="ARBA00007637"/>
    </source>
</evidence>
<evidence type="ECO:0000256" key="9">
    <source>
        <dbReference type="ARBA" id="ARBA00023235"/>
    </source>
</evidence>
<dbReference type="GO" id="GO:0005829">
    <property type="term" value="C:cytosol"/>
    <property type="evidence" value="ECO:0007669"/>
    <property type="project" value="TreeGrafter"/>
</dbReference>
<name>A0A554W580_9BURK</name>
<evidence type="ECO:0000313" key="13">
    <source>
        <dbReference type="Proteomes" id="UP000315736"/>
    </source>
</evidence>
<dbReference type="Gene3D" id="3.40.50.720">
    <property type="entry name" value="NAD(P)-binding Rossmann-like Domain"/>
    <property type="match status" value="1"/>
</dbReference>
<proteinExistence type="inferred from homology"/>
<evidence type="ECO:0000256" key="6">
    <source>
        <dbReference type="ARBA" id="ARBA00018569"/>
    </source>
</evidence>
<evidence type="ECO:0000256" key="10">
    <source>
        <dbReference type="RuleBase" id="RU366046"/>
    </source>
</evidence>
<comment type="pathway">
    <text evidence="3 10">Carbohydrate metabolism; galactose metabolism.</text>
</comment>
<dbReference type="EC" id="5.1.3.2" evidence="5 10"/>
<dbReference type="InterPro" id="IPR001509">
    <property type="entry name" value="Epimerase_deHydtase"/>
</dbReference>
<comment type="cofactor">
    <cofactor evidence="2 10">
        <name>NAD(+)</name>
        <dbReference type="ChEBI" id="CHEBI:57540"/>
    </cofactor>
</comment>
<dbReference type="InterPro" id="IPR005886">
    <property type="entry name" value="UDP_G4E"/>
</dbReference>
<dbReference type="GO" id="GO:0006012">
    <property type="term" value="P:galactose metabolic process"/>
    <property type="evidence" value="ECO:0007669"/>
    <property type="project" value="UniProtKB-UniPathway"/>
</dbReference>
<dbReference type="Pfam" id="PF01370">
    <property type="entry name" value="Epimerase"/>
    <property type="match status" value="1"/>
</dbReference>
<dbReference type="PRINTS" id="PR01713">
    <property type="entry name" value="NUCEPIMERASE"/>
</dbReference>
<evidence type="ECO:0000256" key="8">
    <source>
        <dbReference type="ARBA" id="ARBA00023144"/>
    </source>
</evidence>